<protein>
    <submittedName>
        <fullName evidence="2">Uncharacterized protein</fullName>
    </submittedName>
</protein>
<evidence type="ECO:0000256" key="1">
    <source>
        <dbReference type="SAM" id="SignalP"/>
    </source>
</evidence>
<name>A0A1I1IQW4_9FLAO</name>
<accession>A0A1I1IQW4</accession>
<sequence length="127" mass="14337">MKLPTNSYKIVFILLMFLAFAGQSKAASGDPIIPEVHIGDELIINAPENLNFQGIQLPKRNFLLKQGQIPNYKNLYGKKVKVIEIVEKEGYTEITLSAADGKNFFKHHKTLKANLQSSFTANELRQF</sequence>
<proteinExistence type="predicted"/>
<gene>
    <name evidence="2" type="ORF">SAMN04487907_10431</name>
</gene>
<reference evidence="3" key="1">
    <citation type="submission" date="2016-10" db="EMBL/GenBank/DDBJ databases">
        <authorList>
            <person name="Varghese N."/>
            <person name="Submissions S."/>
        </authorList>
    </citation>
    <scope>NUCLEOTIDE SEQUENCE [LARGE SCALE GENOMIC DNA]</scope>
    <source>
        <strain evidence="3">DSM 24499</strain>
    </source>
</reference>
<dbReference type="RefSeq" id="WP_139219198.1">
    <property type="nucleotide sequence ID" value="NZ_FOKV01000004.1"/>
</dbReference>
<keyword evidence="3" id="KW-1185">Reference proteome</keyword>
<dbReference type="AlphaFoldDB" id="A0A1I1IQW4"/>
<feature type="signal peptide" evidence="1">
    <location>
        <begin position="1"/>
        <end position="26"/>
    </location>
</feature>
<evidence type="ECO:0000313" key="3">
    <source>
        <dbReference type="Proteomes" id="UP000199438"/>
    </source>
</evidence>
<dbReference type="EMBL" id="FOKV01000004">
    <property type="protein sequence ID" value="SFC38624.1"/>
    <property type="molecule type" value="Genomic_DNA"/>
</dbReference>
<evidence type="ECO:0000313" key="2">
    <source>
        <dbReference type="EMBL" id="SFC38624.1"/>
    </source>
</evidence>
<keyword evidence="1" id="KW-0732">Signal</keyword>
<organism evidence="2 3">
    <name type="scientific">Zunongwangia mangrovi</name>
    <dbReference type="NCBI Taxonomy" id="1334022"/>
    <lineage>
        <taxon>Bacteria</taxon>
        <taxon>Pseudomonadati</taxon>
        <taxon>Bacteroidota</taxon>
        <taxon>Flavobacteriia</taxon>
        <taxon>Flavobacteriales</taxon>
        <taxon>Flavobacteriaceae</taxon>
        <taxon>Zunongwangia</taxon>
    </lineage>
</organism>
<dbReference type="Proteomes" id="UP000199438">
    <property type="component" value="Unassembled WGS sequence"/>
</dbReference>
<dbReference type="STRING" id="1334022.SAMN04487907_10431"/>
<feature type="chain" id="PRO_5011606270" evidence="1">
    <location>
        <begin position="27"/>
        <end position="127"/>
    </location>
</feature>
<dbReference type="OrthoDB" id="1446823at2"/>